<dbReference type="Pfam" id="PF11845">
    <property type="entry name" value="Tll0287-like"/>
    <property type="match status" value="1"/>
</dbReference>
<feature type="transmembrane region" description="Helical" evidence="1">
    <location>
        <begin position="6"/>
        <end position="32"/>
    </location>
</feature>
<dbReference type="InterPro" id="IPR035919">
    <property type="entry name" value="EAL_sf"/>
</dbReference>
<dbReference type="SMART" id="SM00052">
    <property type="entry name" value="EAL"/>
    <property type="match status" value="1"/>
</dbReference>
<reference evidence="5" key="1">
    <citation type="submission" date="2016-06" db="EMBL/GenBank/DDBJ databases">
        <authorList>
            <person name="Rodrigo-Torres Lidia"/>
            <person name="Arahal R.David."/>
        </authorList>
    </citation>
    <scope>NUCLEOTIDE SEQUENCE [LARGE SCALE GENOMIC DNA]</scope>
    <source>
        <strain evidence="5">CECT 7223</strain>
    </source>
</reference>
<dbReference type="AlphaFoldDB" id="A0A1C3ISH2"/>
<dbReference type="InterPro" id="IPR001633">
    <property type="entry name" value="EAL_dom"/>
</dbReference>
<dbReference type="EMBL" id="FLQP01000028">
    <property type="protein sequence ID" value="SBS64385.1"/>
    <property type="molecule type" value="Genomic_DNA"/>
</dbReference>
<dbReference type="PROSITE" id="PS50887">
    <property type="entry name" value="GGDEF"/>
    <property type="match status" value="1"/>
</dbReference>
<dbReference type="SUPFAM" id="SSF141868">
    <property type="entry name" value="EAL domain-like"/>
    <property type="match status" value="1"/>
</dbReference>
<sequence>MKRSLSWTIIYPIIGIALACILLFSLISTVILEDFVQKVSVENAKNYVTTFHSIRNYYSSNVVQKVVDSKELVATAQHQSLENTIPVPATFLIEMLDKSDKDLTITTSFTSPYPFKNRQGRLFDEFQQRAWVAINKKPDEFYVEFVQEQDRTRVRVARADRLNDQTCVNCHNSHPDSPKHDWELNDVRGILEVNTVVDEWLTYGKMINQSLMSISIISFMTVMFINFAIARRVSTPLKNITRSLSLLAQGKEESASLPPAKYYEITELQSAFSSLYDKEQQRRALTKEIETLAYYDSLTKLPNRLGFLRSLDELLNKHKEKNERITVLIIDIKRFRDINNTLGYKAGDTILLHLANRLSACTTMVDFNLARLDENKFCIAVPAKEHNGDQGSDAFFAMLIDVVSNEIIIDENKIKLVANLGATCSSNGAQSSSEMLIQANIALYVSKEKGDDITVKHQPELSNAALRRITLIKEINNAIENREFIPYYQPQFCLKTNRIIGAEALMRWKKPNGDLVRPDLFIELAEQSHLIIPMGAHIFEQATTDCQQWQNHKALAGVKVAVNISSIQFSEQNILDLTQLTLEKTGLSPSLLELEVTESAMLGDVSKVVAVLNDLKKLNIEIALDDFGTGYSSLSYLKLLPIDRLKIDREFVKDLLNNTDDQAILSMICKLATELSLNVLAEGIEEKEQLEFLGRAGCHEVQGFYFAKPMPLDDFVLFAKNHNSEHRNTHA</sequence>
<dbReference type="CDD" id="cd01948">
    <property type="entry name" value="EAL"/>
    <property type="match status" value="1"/>
</dbReference>
<dbReference type="SUPFAM" id="SSF55073">
    <property type="entry name" value="Nucleotide cyclase"/>
    <property type="match status" value="1"/>
</dbReference>
<proteinExistence type="predicted"/>
<dbReference type="Gene3D" id="3.30.70.270">
    <property type="match status" value="1"/>
</dbReference>
<name>A0A1C3ISH2_9VIBR</name>
<dbReference type="InterPro" id="IPR050706">
    <property type="entry name" value="Cyclic-di-GMP_PDE-like"/>
</dbReference>
<dbReference type="PROSITE" id="PS51257">
    <property type="entry name" value="PROKAR_LIPOPROTEIN"/>
    <property type="match status" value="1"/>
</dbReference>
<protein>
    <submittedName>
        <fullName evidence="4">Phytochrome-like protein cph2</fullName>
    </submittedName>
</protein>
<evidence type="ECO:0000313" key="4">
    <source>
        <dbReference type="EMBL" id="SBS64385.1"/>
    </source>
</evidence>
<dbReference type="GO" id="GO:0071111">
    <property type="term" value="F:cyclic-guanylate-specific phosphodiesterase activity"/>
    <property type="evidence" value="ECO:0007669"/>
    <property type="project" value="InterPro"/>
</dbReference>
<dbReference type="CDD" id="cd01949">
    <property type="entry name" value="GGDEF"/>
    <property type="match status" value="1"/>
</dbReference>
<evidence type="ECO:0000259" key="2">
    <source>
        <dbReference type="PROSITE" id="PS50883"/>
    </source>
</evidence>
<dbReference type="InterPro" id="IPR021796">
    <property type="entry name" value="Tll0287-like_dom"/>
</dbReference>
<dbReference type="RefSeq" id="WP_065679161.1">
    <property type="nucleotide sequence ID" value="NZ_AP025461.1"/>
</dbReference>
<dbReference type="Gene3D" id="6.10.340.10">
    <property type="match status" value="1"/>
</dbReference>
<dbReference type="SMART" id="SM00267">
    <property type="entry name" value="GGDEF"/>
    <property type="match status" value="1"/>
</dbReference>
<feature type="domain" description="GGDEF" evidence="3">
    <location>
        <begin position="323"/>
        <end position="459"/>
    </location>
</feature>
<keyword evidence="1" id="KW-0812">Transmembrane</keyword>
<dbReference type="InterPro" id="IPR043128">
    <property type="entry name" value="Rev_trsase/Diguanyl_cyclase"/>
</dbReference>
<gene>
    <name evidence="4" type="primary">cph2_5</name>
    <name evidence="4" type="ORF">VAT7223_02158</name>
</gene>
<dbReference type="Proteomes" id="UP000092876">
    <property type="component" value="Unassembled WGS sequence"/>
</dbReference>
<evidence type="ECO:0000313" key="5">
    <source>
        <dbReference type="Proteomes" id="UP000092876"/>
    </source>
</evidence>
<organism evidence="4 5">
    <name type="scientific">Vibrio atlanticus</name>
    <dbReference type="NCBI Taxonomy" id="693153"/>
    <lineage>
        <taxon>Bacteria</taxon>
        <taxon>Pseudomonadati</taxon>
        <taxon>Pseudomonadota</taxon>
        <taxon>Gammaproteobacteria</taxon>
        <taxon>Vibrionales</taxon>
        <taxon>Vibrionaceae</taxon>
        <taxon>Vibrio</taxon>
    </lineage>
</organism>
<accession>A0A1C3ISH2</accession>
<dbReference type="Pfam" id="PF00990">
    <property type="entry name" value="GGDEF"/>
    <property type="match status" value="1"/>
</dbReference>
<keyword evidence="1" id="KW-0472">Membrane</keyword>
<dbReference type="InterPro" id="IPR029787">
    <property type="entry name" value="Nucleotide_cyclase"/>
</dbReference>
<feature type="domain" description="EAL" evidence="2">
    <location>
        <begin position="468"/>
        <end position="723"/>
    </location>
</feature>
<dbReference type="NCBIfam" id="TIGR00254">
    <property type="entry name" value="GGDEF"/>
    <property type="match status" value="1"/>
</dbReference>
<evidence type="ECO:0000259" key="3">
    <source>
        <dbReference type="PROSITE" id="PS50887"/>
    </source>
</evidence>
<feature type="transmembrane region" description="Helical" evidence="1">
    <location>
        <begin position="211"/>
        <end position="230"/>
    </location>
</feature>
<dbReference type="GeneID" id="94234843"/>
<dbReference type="Pfam" id="PF00563">
    <property type="entry name" value="EAL"/>
    <property type="match status" value="1"/>
</dbReference>
<dbReference type="PANTHER" id="PTHR33121">
    <property type="entry name" value="CYCLIC DI-GMP PHOSPHODIESTERASE PDEF"/>
    <property type="match status" value="1"/>
</dbReference>
<dbReference type="Gene3D" id="3.20.20.450">
    <property type="entry name" value="EAL domain"/>
    <property type="match status" value="1"/>
</dbReference>
<dbReference type="InterPro" id="IPR000160">
    <property type="entry name" value="GGDEF_dom"/>
</dbReference>
<keyword evidence="1" id="KW-1133">Transmembrane helix</keyword>
<dbReference type="PANTHER" id="PTHR33121:SF70">
    <property type="entry name" value="SIGNALING PROTEIN YKOW"/>
    <property type="match status" value="1"/>
</dbReference>
<dbReference type="PROSITE" id="PS50883">
    <property type="entry name" value="EAL"/>
    <property type="match status" value="1"/>
</dbReference>
<evidence type="ECO:0000256" key="1">
    <source>
        <dbReference type="SAM" id="Phobius"/>
    </source>
</evidence>